<name>A0ABN1LB17_9GAMM</name>
<dbReference type="SMART" id="SM00448">
    <property type="entry name" value="REC"/>
    <property type="match status" value="1"/>
</dbReference>
<keyword evidence="1 2" id="KW-0597">Phosphoprotein</keyword>
<dbReference type="Proteomes" id="UP001500021">
    <property type="component" value="Unassembled WGS sequence"/>
</dbReference>
<keyword evidence="5" id="KW-1185">Reference proteome</keyword>
<reference evidence="4 5" key="1">
    <citation type="journal article" date="2019" name="Int. J. Syst. Evol. Microbiol.">
        <title>The Global Catalogue of Microorganisms (GCM) 10K type strain sequencing project: providing services to taxonomists for standard genome sequencing and annotation.</title>
        <authorList>
            <consortium name="The Broad Institute Genomics Platform"/>
            <consortium name="The Broad Institute Genome Sequencing Center for Infectious Disease"/>
            <person name="Wu L."/>
            <person name="Ma J."/>
        </authorList>
    </citation>
    <scope>NUCLEOTIDE SEQUENCE [LARGE SCALE GENOMIC DNA]</scope>
    <source>
        <strain evidence="4 5">JCM 15608</strain>
    </source>
</reference>
<dbReference type="CDD" id="cd00156">
    <property type="entry name" value="REC"/>
    <property type="match status" value="1"/>
</dbReference>
<evidence type="ECO:0000256" key="2">
    <source>
        <dbReference type="PROSITE-ProRule" id="PRU00169"/>
    </source>
</evidence>
<dbReference type="EMBL" id="BAAAFA010000014">
    <property type="protein sequence ID" value="GAA0823470.1"/>
    <property type="molecule type" value="Genomic_DNA"/>
</dbReference>
<gene>
    <name evidence="4" type="ORF">GCM10009111_33190</name>
</gene>
<proteinExistence type="predicted"/>
<evidence type="ECO:0000313" key="4">
    <source>
        <dbReference type="EMBL" id="GAA0823470.1"/>
    </source>
</evidence>
<dbReference type="PROSITE" id="PS50110">
    <property type="entry name" value="RESPONSE_REGULATORY"/>
    <property type="match status" value="1"/>
</dbReference>
<accession>A0ABN1LB17</accession>
<dbReference type="InterPro" id="IPR050595">
    <property type="entry name" value="Bact_response_regulator"/>
</dbReference>
<organism evidence="4 5">
    <name type="scientific">Colwellia asteriadis</name>
    <dbReference type="NCBI Taxonomy" id="517723"/>
    <lineage>
        <taxon>Bacteria</taxon>
        <taxon>Pseudomonadati</taxon>
        <taxon>Pseudomonadota</taxon>
        <taxon>Gammaproteobacteria</taxon>
        <taxon>Alteromonadales</taxon>
        <taxon>Colwelliaceae</taxon>
        <taxon>Colwellia</taxon>
    </lineage>
</organism>
<feature type="modified residue" description="4-aspartylphosphate" evidence="2">
    <location>
        <position position="175"/>
    </location>
</feature>
<evidence type="ECO:0000259" key="3">
    <source>
        <dbReference type="PROSITE" id="PS50110"/>
    </source>
</evidence>
<dbReference type="RefSeq" id="WP_215980946.1">
    <property type="nucleotide sequence ID" value="NZ_BAAAFA010000014.1"/>
</dbReference>
<dbReference type="PANTHER" id="PTHR44591">
    <property type="entry name" value="STRESS RESPONSE REGULATOR PROTEIN 1"/>
    <property type="match status" value="1"/>
</dbReference>
<protein>
    <recommendedName>
        <fullName evidence="3">Response regulatory domain-containing protein</fullName>
    </recommendedName>
</protein>
<evidence type="ECO:0000256" key="1">
    <source>
        <dbReference type="ARBA" id="ARBA00022553"/>
    </source>
</evidence>
<feature type="domain" description="Response regulatory" evidence="3">
    <location>
        <begin position="125"/>
        <end position="240"/>
    </location>
</feature>
<comment type="caution">
    <text evidence="4">The sequence shown here is derived from an EMBL/GenBank/DDBJ whole genome shotgun (WGS) entry which is preliminary data.</text>
</comment>
<dbReference type="InterPro" id="IPR001789">
    <property type="entry name" value="Sig_transdc_resp-reg_receiver"/>
</dbReference>
<evidence type="ECO:0000313" key="5">
    <source>
        <dbReference type="Proteomes" id="UP001500021"/>
    </source>
</evidence>
<sequence>MDILKVALVNLPEHFNLPLAALIKEEQLGACKNVTTASIANYLKSQSDDTNFLIVYDNTITEAQLCQLSAPLHIPVILLTDECSFEMERTAKSCNIDLIVNVNSPEVLTLVYGFIHQYHIYQSQHALIVDDSRVDSYIVENILSKEFIKNTIELNPNNVINLLHQISSITLIILDYEMPNKNGCQLMDEIRNTFPERHFIFIGITASRNAVIKFLYDAADATFIKPLDLELFSVTLRKLIFNAYQSTKERQSLIDYKNIINSLTKDIFNPLYILSTINEVLVDSVPDTKKSADASLLCQKAKDKIEHTFADLQSYIELSQCLHSPNLKACSLNAMIAGQLYIESSKAKIKNIIINQSLDEKIKKLCVPNQVEQVITHLTKHAIDNSTQGDNIYIRLYPDKFNIVFEVEDSKPCMLSDDSKHLLSEHSLTVNSNAKDPLDIVLNKKIIDALGGTTGEKQGKNGTIYYFELPSYALTPSSFH</sequence>
<dbReference type="PANTHER" id="PTHR44591:SF3">
    <property type="entry name" value="RESPONSE REGULATORY DOMAIN-CONTAINING PROTEIN"/>
    <property type="match status" value="1"/>
</dbReference>
<dbReference type="Pfam" id="PF00072">
    <property type="entry name" value="Response_reg"/>
    <property type="match status" value="1"/>
</dbReference>